<dbReference type="CDD" id="cd02872">
    <property type="entry name" value="GH18_chitolectin_chitotriosidase"/>
    <property type="match status" value="1"/>
</dbReference>
<comment type="caution">
    <text evidence="2">The sequence shown here is derived from an EMBL/GenBank/DDBJ whole genome shotgun (WGS) entry which is preliminary data.</text>
</comment>
<dbReference type="InterPro" id="IPR050314">
    <property type="entry name" value="Glycosyl_Hydrlase_18"/>
</dbReference>
<protein>
    <recommendedName>
        <fullName evidence="1">GH18 domain-containing protein</fullName>
    </recommendedName>
</protein>
<dbReference type="Gene3D" id="3.10.50.10">
    <property type="match status" value="1"/>
</dbReference>
<reference evidence="2 3" key="1">
    <citation type="journal article" date="2024" name="BMC Genomics">
        <title>Genome assembly of redclaw crayfish (Cherax quadricarinatus) provides insights into its immune adaptation and hypoxia tolerance.</title>
        <authorList>
            <person name="Liu Z."/>
            <person name="Zheng J."/>
            <person name="Li H."/>
            <person name="Fang K."/>
            <person name="Wang S."/>
            <person name="He J."/>
            <person name="Zhou D."/>
            <person name="Weng S."/>
            <person name="Chi M."/>
            <person name="Gu Z."/>
            <person name="He J."/>
            <person name="Li F."/>
            <person name="Wang M."/>
        </authorList>
    </citation>
    <scope>NUCLEOTIDE SEQUENCE [LARGE SCALE GENOMIC DNA]</scope>
    <source>
        <strain evidence="2">ZL_2023a</strain>
    </source>
</reference>
<dbReference type="SUPFAM" id="SSF54556">
    <property type="entry name" value="Chitinase insertion domain"/>
    <property type="match status" value="1"/>
</dbReference>
<dbReference type="PROSITE" id="PS51910">
    <property type="entry name" value="GH18_2"/>
    <property type="match status" value="1"/>
</dbReference>
<evidence type="ECO:0000313" key="3">
    <source>
        <dbReference type="Proteomes" id="UP001445076"/>
    </source>
</evidence>
<dbReference type="Pfam" id="PF00704">
    <property type="entry name" value="Glyco_hydro_18"/>
    <property type="match status" value="1"/>
</dbReference>
<reference evidence="2" key="2">
    <citation type="submission" date="2024-01" db="EMBL/GenBank/DDBJ databases">
        <authorList>
            <person name="He J."/>
            <person name="Wang M."/>
            <person name="Zheng J."/>
            <person name="Liu Z."/>
        </authorList>
    </citation>
    <scope>NUCLEOTIDE SEQUENCE</scope>
    <source>
        <strain evidence="2">ZL_2023a</strain>
        <tissue evidence="2">Muscle</tissue>
    </source>
</reference>
<dbReference type="EMBL" id="JARKIK010000043">
    <property type="protein sequence ID" value="KAK8736982.1"/>
    <property type="molecule type" value="Genomic_DNA"/>
</dbReference>
<dbReference type="EMBL" id="JARKIK010000043">
    <property type="protein sequence ID" value="KAK8736983.1"/>
    <property type="molecule type" value="Genomic_DNA"/>
</dbReference>
<feature type="domain" description="GH18" evidence="1">
    <location>
        <begin position="1"/>
        <end position="370"/>
    </location>
</feature>
<dbReference type="GO" id="GO:0008061">
    <property type="term" value="F:chitin binding"/>
    <property type="evidence" value="ECO:0007669"/>
    <property type="project" value="InterPro"/>
</dbReference>
<dbReference type="SUPFAM" id="SSF51445">
    <property type="entry name" value="(Trans)glycosidases"/>
    <property type="match status" value="1"/>
</dbReference>
<dbReference type="GO" id="GO:0006032">
    <property type="term" value="P:chitin catabolic process"/>
    <property type="evidence" value="ECO:0007669"/>
    <property type="project" value="TreeGrafter"/>
</dbReference>
<organism evidence="2 3">
    <name type="scientific">Cherax quadricarinatus</name>
    <name type="common">Australian red claw crayfish</name>
    <dbReference type="NCBI Taxonomy" id="27406"/>
    <lineage>
        <taxon>Eukaryota</taxon>
        <taxon>Metazoa</taxon>
        <taxon>Ecdysozoa</taxon>
        <taxon>Arthropoda</taxon>
        <taxon>Crustacea</taxon>
        <taxon>Multicrustacea</taxon>
        <taxon>Malacostraca</taxon>
        <taxon>Eumalacostraca</taxon>
        <taxon>Eucarida</taxon>
        <taxon>Decapoda</taxon>
        <taxon>Pleocyemata</taxon>
        <taxon>Astacidea</taxon>
        <taxon>Parastacoidea</taxon>
        <taxon>Parastacidae</taxon>
        <taxon>Cherax</taxon>
    </lineage>
</organism>
<evidence type="ECO:0000259" key="1">
    <source>
        <dbReference type="PROSITE" id="PS51910"/>
    </source>
</evidence>
<gene>
    <name evidence="2" type="ORF">OTU49_004751</name>
</gene>
<dbReference type="PANTHER" id="PTHR11177:SF360">
    <property type="entry name" value="CHITINASE 4-RELATED"/>
    <property type="match status" value="1"/>
</dbReference>
<dbReference type="InterPro" id="IPR017853">
    <property type="entry name" value="GH"/>
</dbReference>
<dbReference type="Gene3D" id="3.20.20.80">
    <property type="entry name" value="Glycosidases"/>
    <property type="match status" value="1"/>
</dbReference>
<dbReference type="PANTHER" id="PTHR11177">
    <property type="entry name" value="CHITINASE"/>
    <property type="match status" value="1"/>
</dbReference>
<name>A0AAW0XAK9_CHEQU</name>
<dbReference type="InterPro" id="IPR001223">
    <property type="entry name" value="Glyco_hydro18_cat"/>
</dbReference>
<proteinExistence type="predicted"/>
<dbReference type="AlphaFoldDB" id="A0AAW0XAK9"/>
<dbReference type="GO" id="GO:0005975">
    <property type="term" value="P:carbohydrate metabolic process"/>
    <property type="evidence" value="ECO:0007669"/>
    <property type="project" value="InterPro"/>
</dbReference>
<dbReference type="SMART" id="SM00636">
    <property type="entry name" value="Glyco_18"/>
    <property type="match status" value="1"/>
</dbReference>
<sequence>MVCYFGSWATYRYSDGKFDVENIDPSICTHAVYGFAGLNTNNTIAVLDPYNDLCDNYGKCGYNKFTGLKDQNAALLTLLGVGGWNEGSTKYSYMASTAANRQTFIESTIRLLLLHNFDGIDFDWQYPTLRGGVAADRENFISLLSELRGALDAVGLILTVGVSAVKTSIDSAYDIPSMAQYVDLVNLMTYDFYGAWDPFTQHQSGLYAYPGDTGDSIYLTQNFSVNYWIEGGMPSTKITLGIPLFARCWSLDSETVNGYYAPAQNPGPAGPYTQTPGLLGYTQLCDLINKNSWPVLVAEGCNEPYTYSAAYQKIWCSFENHDSVAIKAQYAKDNNLAGLMVWSLETEDFHGYCSSRPYDLIKTMNEVFDA</sequence>
<dbReference type="Proteomes" id="UP001445076">
    <property type="component" value="Unassembled WGS sequence"/>
</dbReference>
<evidence type="ECO:0000313" key="2">
    <source>
        <dbReference type="EMBL" id="KAK8736983.1"/>
    </source>
</evidence>
<dbReference type="InterPro" id="IPR011583">
    <property type="entry name" value="Chitinase_II/V-like_cat"/>
</dbReference>
<dbReference type="InterPro" id="IPR029070">
    <property type="entry name" value="Chitinase_insertion_sf"/>
</dbReference>
<accession>A0AAW0XAK9</accession>
<dbReference type="GO" id="GO:0004568">
    <property type="term" value="F:chitinase activity"/>
    <property type="evidence" value="ECO:0007669"/>
    <property type="project" value="TreeGrafter"/>
</dbReference>
<dbReference type="EMBL" id="JARKIK010000043">
    <property type="protein sequence ID" value="KAK8736984.1"/>
    <property type="molecule type" value="Genomic_DNA"/>
</dbReference>
<keyword evidence="3" id="KW-1185">Reference proteome</keyword>
<dbReference type="GO" id="GO:0005576">
    <property type="term" value="C:extracellular region"/>
    <property type="evidence" value="ECO:0007669"/>
    <property type="project" value="TreeGrafter"/>
</dbReference>
<dbReference type="EMBL" id="JARKIK010000043">
    <property type="protein sequence ID" value="KAK8736981.1"/>
    <property type="molecule type" value="Genomic_DNA"/>
</dbReference>